<organism evidence="2 3">
    <name type="scientific">Caenorhabditis bovis</name>
    <dbReference type="NCBI Taxonomy" id="2654633"/>
    <lineage>
        <taxon>Eukaryota</taxon>
        <taxon>Metazoa</taxon>
        <taxon>Ecdysozoa</taxon>
        <taxon>Nematoda</taxon>
        <taxon>Chromadorea</taxon>
        <taxon>Rhabditida</taxon>
        <taxon>Rhabditina</taxon>
        <taxon>Rhabditomorpha</taxon>
        <taxon>Rhabditoidea</taxon>
        <taxon>Rhabditidae</taxon>
        <taxon>Peloderinae</taxon>
        <taxon>Caenorhabditis</taxon>
    </lineage>
</organism>
<feature type="compositionally biased region" description="Basic and acidic residues" evidence="1">
    <location>
        <begin position="342"/>
        <end position="354"/>
    </location>
</feature>
<evidence type="ECO:0000313" key="2">
    <source>
        <dbReference type="EMBL" id="CAB3409579.1"/>
    </source>
</evidence>
<reference evidence="2 3" key="1">
    <citation type="submission" date="2020-04" db="EMBL/GenBank/DDBJ databases">
        <authorList>
            <person name="Laetsch R D."/>
            <person name="Stevens L."/>
            <person name="Kumar S."/>
            <person name="Blaxter L. M."/>
        </authorList>
    </citation>
    <scope>NUCLEOTIDE SEQUENCE [LARGE SCALE GENOMIC DNA]</scope>
</reference>
<sequence>MGNICSITTEEGSILPEGFGLYDQYGKFYKPVILEYYERLIAKDLVRGRSEQKKVTTSSEITDLDYTLSKEFKQVLDDHVRTVSNIKSETDFNDYLSGWKSKIIAELERKATDPCQIDIVKGYLNSTFKKMIYTDYFAPTTEQKRKKKKKQRRKTKRTSNQTCQVIRRDAMLMGNAILENLRNENLLSEMYKGAVNIFDACDCEFSKDGRGIENSTLFEWAVHVNHKLHAISHAQEMIMNIKAVSENLAENILDDPRRWAMALSEFEQSKKKKQTNLDEQIAENISSRTPRRKAAIEAMRRTAKQAGVKFRLNNGKRRAVQNYSENDEDEDETDRESYGSGHFEKQKSVAEDRNPTSCYENSETRISRRCRNFDETCNHQSLSASSSLTNALPNMARESAPSPIPTLRCRQDSLDTNPSQQVSLIPAPSKMIASIGFFENGAININLGPENWDRTISFMKSIIPTFQTPNSSDAFGESAVPATSPSTQPLQNGFDQLAAFDNILNK</sequence>
<evidence type="ECO:0000256" key="1">
    <source>
        <dbReference type="SAM" id="MobiDB-lite"/>
    </source>
</evidence>
<gene>
    <name evidence="2" type="ORF">CBOVIS_LOCUS11216</name>
</gene>
<dbReference type="EMBL" id="CADEPM010000008">
    <property type="protein sequence ID" value="CAB3409579.1"/>
    <property type="molecule type" value="Genomic_DNA"/>
</dbReference>
<accession>A0A8S1F9L0</accession>
<keyword evidence="3" id="KW-1185">Reference proteome</keyword>
<evidence type="ECO:0000313" key="3">
    <source>
        <dbReference type="Proteomes" id="UP000494206"/>
    </source>
</evidence>
<feature type="region of interest" description="Disordered" evidence="1">
    <location>
        <begin position="269"/>
        <end position="292"/>
    </location>
</feature>
<protein>
    <submittedName>
        <fullName evidence="2">Uncharacterized protein</fullName>
    </submittedName>
</protein>
<dbReference type="AlphaFoldDB" id="A0A8S1F9L0"/>
<dbReference type="OrthoDB" id="10686813at2759"/>
<name>A0A8S1F9L0_9PELO</name>
<comment type="caution">
    <text evidence="2">The sequence shown here is derived from an EMBL/GenBank/DDBJ whole genome shotgun (WGS) entry which is preliminary data.</text>
</comment>
<proteinExistence type="predicted"/>
<feature type="region of interest" description="Disordered" evidence="1">
    <location>
        <begin position="311"/>
        <end position="364"/>
    </location>
</feature>
<dbReference type="Proteomes" id="UP000494206">
    <property type="component" value="Unassembled WGS sequence"/>
</dbReference>
<feature type="compositionally biased region" description="Acidic residues" evidence="1">
    <location>
        <begin position="325"/>
        <end position="334"/>
    </location>
</feature>